<keyword evidence="4 7" id="KW-0663">Pyridoxal phosphate</keyword>
<evidence type="ECO:0000313" key="11">
    <source>
        <dbReference type="Proteomes" id="UP001344251"/>
    </source>
</evidence>
<comment type="similarity">
    <text evidence="2 7">Belongs to the group II decarboxylase family.</text>
</comment>
<proteinExistence type="inferred from homology"/>
<comment type="catalytic activity">
    <reaction evidence="6 8">
        <text>L-glutamate + H(+) = 4-aminobutanoate + CO2</text>
        <dbReference type="Rhea" id="RHEA:17785"/>
        <dbReference type="ChEBI" id="CHEBI:15378"/>
        <dbReference type="ChEBI" id="CHEBI:16526"/>
        <dbReference type="ChEBI" id="CHEBI:29985"/>
        <dbReference type="ChEBI" id="CHEBI:59888"/>
        <dbReference type="EC" id="4.1.1.15"/>
    </reaction>
</comment>
<dbReference type="Pfam" id="PF00282">
    <property type="entry name" value="Pyridoxal_deC"/>
    <property type="match status" value="1"/>
</dbReference>
<dbReference type="InterPro" id="IPR010107">
    <property type="entry name" value="Glutamate_decarboxylase"/>
</dbReference>
<keyword evidence="8" id="KW-0210">Decarboxylase</keyword>
<gene>
    <name evidence="10" type="ORF">OG863_18610</name>
</gene>
<evidence type="ECO:0000256" key="6">
    <source>
        <dbReference type="ARBA" id="ARBA00048868"/>
    </source>
</evidence>
<dbReference type="EMBL" id="CP109106">
    <property type="protein sequence ID" value="WSB69798.1"/>
    <property type="molecule type" value="Genomic_DNA"/>
</dbReference>
<protein>
    <recommendedName>
        <fullName evidence="3 8">Glutamate decarboxylase</fullName>
        <ecNumber evidence="3 8">4.1.1.15</ecNumber>
    </recommendedName>
</protein>
<feature type="region of interest" description="Disordered" evidence="9">
    <location>
        <begin position="1"/>
        <end position="43"/>
    </location>
</feature>
<dbReference type="RefSeq" id="WP_326619331.1">
    <property type="nucleotide sequence ID" value="NZ_CP109106.1"/>
</dbReference>
<dbReference type="Gene3D" id="3.40.640.10">
    <property type="entry name" value="Type I PLP-dependent aspartate aminotransferase-like (Major domain)"/>
    <property type="match status" value="1"/>
</dbReference>
<dbReference type="InterPro" id="IPR015421">
    <property type="entry name" value="PyrdxlP-dep_Trfase_major"/>
</dbReference>
<name>A0ABZ1FID4_9ACTN</name>
<evidence type="ECO:0000256" key="8">
    <source>
        <dbReference type="RuleBase" id="RU361171"/>
    </source>
</evidence>
<accession>A0ABZ1FID4</accession>
<dbReference type="GO" id="GO:0004351">
    <property type="term" value="F:glutamate decarboxylase activity"/>
    <property type="evidence" value="ECO:0007669"/>
    <property type="project" value="UniProtKB-EC"/>
</dbReference>
<evidence type="ECO:0000256" key="1">
    <source>
        <dbReference type="ARBA" id="ARBA00001933"/>
    </source>
</evidence>
<organism evidence="10 11">
    <name type="scientific">Streptomyces decoyicus</name>
    <dbReference type="NCBI Taxonomy" id="249567"/>
    <lineage>
        <taxon>Bacteria</taxon>
        <taxon>Bacillati</taxon>
        <taxon>Actinomycetota</taxon>
        <taxon>Actinomycetes</taxon>
        <taxon>Kitasatosporales</taxon>
        <taxon>Streptomycetaceae</taxon>
        <taxon>Streptomyces</taxon>
    </lineage>
</organism>
<dbReference type="PANTHER" id="PTHR43321:SF3">
    <property type="entry name" value="GLUTAMATE DECARBOXYLASE"/>
    <property type="match status" value="1"/>
</dbReference>
<dbReference type="CDD" id="cd06450">
    <property type="entry name" value="DOPA_deC_like"/>
    <property type="match status" value="1"/>
</dbReference>
<keyword evidence="11" id="KW-1185">Reference proteome</keyword>
<evidence type="ECO:0000256" key="4">
    <source>
        <dbReference type="ARBA" id="ARBA00022898"/>
    </source>
</evidence>
<evidence type="ECO:0000256" key="2">
    <source>
        <dbReference type="ARBA" id="ARBA00009533"/>
    </source>
</evidence>
<dbReference type="SUPFAM" id="SSF53383">
    <property type="entry name" value="PLP-dependent transferases"/>
    <property type="match status" value="1"/>
</dbReference>
<dbReference type="NCBIfam" id="TIGR01788">
    <property type="entry name" value="Glu-decarb-GAD"/>
    <property type="match status" value="1"/>
</dbReference>
<keyword evidence="5 7" id="KW-0456">Lyase</keyword>
<dbReference type="PANTHER" id="PTHR43321">
    <property type="entry name" value="GLUTAMATE DECARBOXYLASE"/>
    <property type="match status" value="1"/>
</dbReference>
<evidence type="ECO:0000256" key="7">
    <source>
        <dbReference type="RuleBase" id="RU000382"/>
    </source>
</evidence>
<dbReference type="InterPro" id="IPR002129">
    <property type="entry name" value="PyrdxlP-dep_de-COase"/>
</dbReference>
<comment type="cofactor">
    <cofactor evidence="1 7">
        <name>pyridoxal 5'-phosphate</name>
        <dbReference type="ChEBI" id="CHEBI:597326"/>
    </cofactor>
</comment>
<evidence type="ECO:0000313" key="10">
    <source>
        <dbReference type="EMBL" id="WSB69798.1"/>
    </source>
</evidence>
<evidence type="ECO:0000256" key="3">
    <source>
        <dbReference type="ARBA" id="ARBA00012421"/>
    </source>
</evidence>
<evidence type="ECO:0000256" key="5">
    <source>
        <dbReference type="ARBA" id="ARBA00023239"/>
    </source>
</evidence>
<dbReference type="Gene3D" id="4.10.280.50">
    <property type="match status" value="1"/>
</dbReference>
<dbReference type="EC" id="4.1.1.15" evidence="3 8"/>
<dbReference type="InterPro" id="IPR015424">
    <property type="entry name" value="PyrdxlP-dep_Trfase"/>
</dbReference>
<reference evidence="10 11" key="1">
    <citation type="submission" date="2022-10" db="EMBL/GenBank/DDBJ databases">
        <title>The complete genomes of actinobacterial strains from the NBC collection.</title>
        <authorList>
            <person name="Joergensen T.S."/>
            <person name="Alvarez Arevalo M."/>
            <person name="Sterndorff E.B."/>
            <person name="Faurdal D."/>
            <person name="Vuksanovic O."/>
            <person name="Mourched A.-S."/>
            <person name="Charusanti P."/>
            <person name="Shaw S."/>
            <person name="Blin K."/>
            <person name="Weber T."/>
        </authorList>
    </citation>
    <scope>NUCLEOTIDE SEQUENCE [LARGE SCALE GENOMIC DNA]</scope>
    <source>
        <strain evidence="10 11">NBC 01774</strain>
    </source>
</reference>
<dbReference type="Proteomes" id="UP001344251">
    <property type="component" value="Chromosome"/>
</dbReference>
<dbReference type="Gene3D" id="3.90.1150.160">
    <property type="match status" value="1"/>
</dbReference>
<evidence type="ECO:0000256" key="9">
    <source>
        <dbReference type="SAM" id="MobiDB-lite"/>
    </source>
</evidence>
<sequence>MTLHKGASASDRKHTEHPVNPFYGEADPVAGMETAPPRHTLPDGPVSPHTAYQFVHDELMLDGNSRLNLATFVTTWMEPQAGVLMAECRDKNMIDKDEYPRTAELERRCVAMLADLWHAPDPSATIGCSTTGSSEACMLAGMALKRRWMLGAPPGGSRGSNKDRYPGEARPNLIMGANVQVCWEKFCNFWEVEARMVPMEGDRFHLDAASAAELCDENTIGVVAILGSTFDGSYEPVAGICAALDEVQQQKGWDIPVHVDGASGAMIAPFLDPELIWDFRLPRVASINTSGHKYGLVYPGVGWALWRDTDALPEELVFRVNYLGGDMPTFALNFSRPGAQVAAQYYTFMRLGRSGFRAVQQATRDVARSMAERIGALGDFRLLSHGDELPVFAFTTADDVTAFDVFDVSRRMRERGWLIPAYTFPPKREDLSVLRVVCRNGFSLDLADLFMADLEALLPEFREQPGPLQRPENVATAFHH</sequence>